<dbReference type="EMBL" id="VBAP01000018">
    <property type="protein sequence ID" value="TMI76541.1"/>
    <property type="molecule type" value="Genomic_DNA"/>
</dbReference>
<evidence type="ECO:0000256" key="5">
    <source>
        <dbReference type="ARBA" id="ARBA00049656"/>
    </source>
</evidence>
<dbReference type="InterPro" id="IPR050118">
    <property type="entry name" value="Pur/Pyrimidine_PRTase"/>
</dbReference>
<comment type="subunit">
    <text evidence="1">Homodimer.</text>
</comment>
<evidence type="ECO:0000259" key="6">
    <source>
        <dbReference type="Pfam" id="PF00156"/>
    </source>
</evidence>
<dbReference type="Pfam" id="PF09182">
    <property type="entry name" value="PuR_N"/>
    <property type="match status" value="1"/>
</dbReference>
<protein>
    <submittedName>
        <fullName evidence="8">Pur operon repressor</fullName>
    </submittedName>
</protein>
<dbReference type="PANTHER" id="PTHR43864">
    <property type="entry name" value="HYPOXANTHINE/GUANINE PHOSPHORIBOSYLTRANSFERASE"/>
    <property type="match status" value="1"/>
</dbReference>
<accession>A0A537IZ04</accession>
<dbReference type="Gene3D" id="3.40.50.2020">
    <property type="match status" value="1"/>
</dbReference>
<dbReference type="InterPro" id="IPR015265">
    <property type="entry name" value="PuR_N"/>
</dbReference>
<dbReference type="GO" id="GO:0045892">
    <property type="term" value="P:negative regulation of DNA-templated transcription"/>
    <property type="evidence" value="ECO:0007669"/>
    <property type="project" value="InterPro"/>
</dbReference>
<evidence type="ECO:0000256" key="3">
    <source>
        <dbReference type="ARBA" id="ARBA00023125"/>
    </source>
</evidence>
<proteinExistence type="inferred from homology"/>
<evidence type="ECO:0000313" key="9">
    <source>
        <dbReference type="Proteomes" id="UP000318834"/>
    </source>
</evidence>
<evidence type="ECO:0000256" key="2">
    <source>
        <dbReference type="ARBA" id="ARBA00023015"/>
    </source>
</evidence>
<organism evidence="8 9">
    <name type="scientific">Candidatus Segetimicrobium genomatis</name>
    <dbReference type="NCBI Taxonomy" id="2569760"/>
    <lineage>
        <taxon>Bacteria</taxon>
        <taxon>Bacillati</taxon>
        <taxon>Candidatus Sysuimicrobiota</taxon>
        <taxon>Candidatus Sysuimicrobiia</taxon>
        <taxon>Candidatus Sysuimicrobiales</taxon>
        <taxon>Candidatus Segetimicrobiaceae</taxon>
        <taxon>Candidatus Segetimicrobium</taxon>
    </lineage>
</organism>
<comment type="caution">
    <text evidence="8">The sequence shown here is derived from an EMBL/GenBank/DDBJ whole genome shotgun (WGS) entry which is preliminary data.</text>
</comment>
<dbReference type="Pfam" id="PF00156">
    <property type="entry name" value="Pribosyltran"/>
    <property type="match status" value="1"/>
</dbReference>
<dbReference type="AlphaFoldDB" id="A0A537IZ04"/>
<dbReference type="InterPro" id="IPR036390">
    <property type="entry name" value="WH_DNA-bd_sf"/>
</dbReference>
<dbReference type="PANTHER" id="PTHR43864:SF2">
    <property type="entry name" value="PUR OPERON REPRESSOR"/>
    <property type="match status" value="1"/>
</dbReference>
<keyword evidence="4" id="KW-0804">Transcription</keyword>
<dbReference type="NCBIfam" id="TIGR01743">
    <property type="entry name" value="purR_Bsub"/>
    <property type="match status" value="1"/>
</dbReference>
<feature type="domain" description="Bacterial purine repressor N-terminal" evidence="7">
    <location>
        <begin position="13"/>
        <end position="82"/>
    </location>
</feature>
<dbReference type="GO" id="GO:0045982">
    <property type="term" value="P:negative regulation of purine nucleobase metabolic process"/>
    <property type="evidence" value="ECO:0007669"/>
    <property type="project" value="InterPro"/>
</dbReference>
<keyword evidence="3" id="KW-0238">DNA-binding</keyword>
<name>A0A537IZ04_9BACT</name>
<evidence type="ECO:0000313" key="8">
    <source>
        <dbReference type="EMBL" id="TMI76541.1"/>
    </source>
</evidence>
<dbReference type="SUPFAM" id="SSF53271">
    <property type="entry name" value="PRTase-like"/>
    <property type="match status" value="1"/>
</dbReference>
<evidence type="ECO:0000256" key="1">
    <source>
        <dbReference type="ARBA" id="ARBA00011738"/>
    </source>
</evidence>
<reference evidence="8 9" key="1">
    <citation type="journal article" date="2019" name="Nat. Microbiol.">
        <title>Mediterranean grassland soil C-N compound turnover is dependent on rainfall and depth, and is mediated by genomically divergent microorganisms.</title>
        <authorList>
            <person name="Diamond S."/>
            <person name="Andeer P.F."/>
            <person name="Li Z."/>
            <person name="Crits-Christoph A."/>
            <person name="Burstein D."/>
            <person name="Anantharaman K."/>
            <person name="Lane K.R."/>
            <person name="Thomas B.C."/>
            <person name="Pan C."/>
            <person name="Northen T.R."/>
            <person name="Banfield J.F."/>
        </authorList>
    </citation>
    <scope>NUCLEOTIDE SEQUENCE [LARGE SCALE GENOMIC DNA]</scope>
    <source>
        <strain evidence="8">NP_8</strain>
    </source>
</reference>
<dbReference type="CDD" id="cd06223">
    <property type="entry name" value="PRTases_typeI"/>
    <property type="match status" value="1"/>
</dbReference>
<dbReference type="InterPro" id="IPR010078">
    <property type="entry name" value="PurR_Bsub"/>
</dbReference>
<comment type="similarity">
    <text evidence="5">Belongs to the purine/pyrimidine phosphoribosyltransferase family. PurR subfamily.</text>
</comment>
<dbReference type="InterPro" id="IPR029057">
    <property type="entry name" value="PRTase-like"/>
</dbReference>
<evidence type="ECO:0000256" key="4">
    <source>
        <dbReference type="ARBA" id="ARBA00023163"/>
    </source>
</evidence>
<dbReference type="Proteomes" id="UP000318834">
    <property type="component" value="Unassembled WGS sequence"/>
</dbReference>
<feature type="domain" description="Phosphoribosyltransferase" evidence="6">
    <location>
        <begin position="116"/>
        <end position="245"/>
    </location>
</feature>
<dbReference type="InterPro" id="IPR036388">
    <property type="entry name" value="WH-like_DNA-bd_sf"/>
</dbReference>
<dbReference type="GO" id="GO:0003677">
    <property type="term" value="F:DNA binding"/>
    <property type="evidence" value="ECO:0007669"/>
    <property type="project" value="UniProtKB-KW"/>
</dbReference>
<dbReference type="Gene3D" id="1.10.10.10">
    <property type="entry name" value="Winged helix-like DNA-binding domain superfamily/Winged helix DNA-binding domain"/>
    <property type="match status" value="1"/>
</dbReference>
<dbReference type="InterPro" id="IPR000836">
    <property type="entry name" value="PRTase_dom"/>
</dbReference>
<evidence type="ECO:0000259" key="7">
    <source>
        <dbReference type="Pfam" id="PF09182"/>
    </source>
</evidence>
<keyword evidence="2" id="KW-0805">Transcription regulation</keyword>
<sequence length="278" mass="30719">MTERSPRRSGRLRRGERMVVMAYHLLGAPHRLFSLGTFVEMLSAAKSTISEDLGFMRQAFDRFKLGKVETLPGAAGGVRYLPLRGKERIRPLIEELCQRLRDPTRLLPGGFLYTSDLTSTPRYATELGEALAGFFDEARPDVVLTMEVKGIPLALMTARAFDVPMVSIRRGAHVTEGPAVSVNYVSGSSRTVQSMTLPLRAVVAGAKVLFIDDFLRGGGTARGVFDLMREFQAVVKGIGVLIETTTPRQKMIDRYVSLIEFGGVNERGEILVSPSRWL</sequence>
<dbReference type="SUPFAM" id="SSF46785">
    <property type="entry name" value="Winged helix' DNA-binding domain"/>
    <property type="match status" value="1"/>
</dbReference>
<gene>
    <name evidence="8" type="primary">purR</name>
    <name evidence="8" type="ORF">E6H05_03355</name>
</gene>